<sequence>MKAMHITQPGQAQLTDLPEPVAGAGEVVIALAYVGYCGSDLTSYRGLNPLVSYPRVPGHEISGTIAALGEGVTGLAVGQAVTVLPYFNCGSCRACRSGRPNACPSNQTMGVQREGAMTGLVVVPASKVIAVDGMALRDLALVEPSAVGFHAVRRAELVAGETVVVLGCGMIGLGVLMGALRVGARVFAVDLSDAKLAVARQLGAHEVINAQGDLKAAIAALTGEGPDVVVEAVGAEATFLEAIDLVATAGRVVYIGYAKAPIAYETKYFITKELDIRGSRNALRADFDDVIAYLGAHPGAGELIVSRVVGLKDAPAALEDWHANPGEFTKILVDLRD</sequence>
<name>A0A447IDL3_9HYPH</name>
<dbReference type="InterPro" id="IPR020843">
    <property type="entry name" value="ER"/>
</dbReference>
<dbReference type="Gene3D" id="3.90.180.10">
    <property type="entry name" value="Medium-chain alcohol dehydrogenases, catalytic domain"/>
    <property type="match status" value="1"/>
</dbReference>
<dbReference type="EC" id="1.1.1.-" evidence="6"/>
<dbReference type="InterPro" id="IPR036291">
    <property type="entry name" value="NAD(P)-bd_dom_sf"/>
</dbReference>
<gene>
    <name evidence="6" type="primary">yjjN</name>
    <name evidence="6" type="ORF">DEVEQU_02674</name>
</gene>
<evidence type="ECO:0000313" key="7">
    <source>
        <dbReference type="Proteomes" id="UP000268844"/>
    </source>
</evidence>
<dbReference type="SMART" id="SM00829">
    <property type="entry name" value="PKS_ER"/>
    <property type="match status" value="1"/>
</dbReference>
<accession>A0A447IDL3</accession>
<dbReference type="SUPFAM" id="SSF51735">
    <property type="entry name" value="NAD(P)-binding Rossmann-fold domains"/>
    <property type="match status" value="1"/>
</dbReference>
<dbReference type="CDD" id="cd08261">
    <property type="entry name" value="Zn_ADH7"/>
    <property type="match status" value="1"/>
</dbReference>
<dbReference type="Gene3D" id="3.40.50.720">
    <property type="entry name" value="NAD(P)-binding Rossmann-like Domain"/>
    <property type="match status" value="1"/>
</dbReference>
<evidence type="ECO:0000256" key="3">
    <source>
        <dbReference type="ARBA" id="ARBA00023002"/>
    </source>
</evidence>
<organism evidence="6 7">
    <name type="scientific">Devosia equisanguinis</name>
    <dbReference type="NCBI Taxonomy" id="2490941"/>
    <lineage>
        <taxon>Bacteria</taxon>
        <taxon>Pseudomonadati</taxon>
        <taxon>Pseudomonadota</taxon>
        <taxon>Alphaproteobacteria</taxon>
        <taxon>Hyphomicrobiales</taxon>
        <taxon>Devosiaceae</taxon>
        <taxon>Devosia</taxon>
    </lineage>
</organism>
<dbReference type="PROSITE" id="PS00059">
    <property type="entry name" value="ADH_ZINC"/>
    <property type="match status" value="1"/>
</dbReference>
<dbReference type="PANTHER" id="PTHR43401">
    <property type="entry name" value="L-THREONINE 3-DEHYDROGENASE"/>
    <property type="match status" value="1"/>
</dbReference>
<proteinExistence type="inferred from homology"/>
<dbReference type="InterPro" id="IPR011032">
    <property type="entry name" value="GroES-like_sf"/>
</dbReference>
<reference evidence="6 7" key="1">
    <citation type="submission" date="2018-12" db="EMBL/GenBank/DDBJ databases">
        <authorList>
            <person name="Criscuolo A."/>
        </authorList>
    </citation>
    <scope>NUCLEOTIDE SEQUENCE [LARGE SCALE GENOMIC DNA]</scope>
    <source>
        <strain evidence="6">ACIP1116281</strain>
    </source>
</reference>
<keyword evidence="7" id="KW-1185">Reference proteome</keyword>
<dbReference type="InterPro" id="IPR050129">
    <property type="entry name" value="Zn_alcohol_dh"/>
</dbReference>
<dbReference type="EMBL" id="UZWD01000033">
    <property type="protein sequence ID" value="VDS05532.1"/>
    <property type="molecule type" value="Genomic_DNA"/>
</dbReference>
<dbReference type="PANTHER" id="PTHR43401:SF2">
    <property type="entry name" value="L-THREONINE 3-DEHYDROGENASE"/>
    <property type="match status" value="1"/>
</dbReference>
<evidence type="ECO:0000259" key="5">
    <source>
        <dbReference type="SMART" id="SM00829"/>
    </source>
</evidence>
<dbReference type="InterPro" id="IPR013154">
    <property type="entry name" value="ADH-like_N"/>
</dbReference>
<evidence type="ECO:0000256" key="4">
    <source>
        <dbReference type="RuleBase" id="RU361277"/>
    </source>
</evidence>
<dbReference type="SUPFAM" id="SSF50129">
    <property type="entry name" value="GroES-like"/>
    <property type="match status" value="1"/>
</dbReference>
<dbReference type="InterPro" id="IPR013149">
    <property type="entry name" value="ADH-like_C"/>
</dbReference>
<evidence type="ECO:0000256" key="1">
    <source>
        <dbReference type="ARBA" id="ARBA00022723"/>
    </source>
</evidence>
<dbReference type="GO" id="GO:0016616">
    <property type="term" value="F:oxidoreductase activity, acting on the CH-OH group of donors, NAD or NADP as acceptor"/>
    <property type="evidence" value="ECO:0007669"/>
    <property type="project" value="UniProtKB-ARBA"/>
</dbReference>
<evidence type="ECO:0000313" key="6">
    <source>
        <dbReference type="EMBL" id="VDS05532.1"/>
    </source>
</evidence>
<feature type="domain" description="Enoyl reductase (ER)" evidence="5">
    <location>
        <begin position="7"/>
        <end position="333"/>
    </location>
</feature>
<dbReference type="Proteomes" id="UP000268844">
    <property type="component" value="Unassembled WGS sequence"/>
</dbReference>
<comment type="cofactor">
    <cofactor evidence="4">
        <name>Zn(2+)</name>
        <dbReference type="ChEBI" id="CHEBI:29105"/>
    </cofactor>
</comment>
<dbReference type="InterPro" id="IPR002328">
    <property type="entry name" value="ADH_Zn_CS"/>
</dbReference>
<evidence type="ECO:0000256" key="2">
    <source>
        <dbReference type="ARBA" id="ARBA00022833"/>
    </source>
</evidence>
<dbReference type="AlphaFoldDB" id="A0A447IDL3"/>
<keyword evidence="2 4" id="KW-0862">Zinc</keyword>
<keyword evidence="1 4" id="KW-0479">Metal-binding</keyword>
<dbReference type="RefSeq" id="WP_126151072.1">
    <property type="nucleotide sequence ID" value="NZ_JBHTMH010000002.1"/>
</dbReference>
<dbReference type="Pfam" id="PF00107">
    <property type="entry name" value="ADH_zinc_N"/>
    <property type="match status" value="1"/>
</dbReference>
<dbReference type="GO" id="GO:0008270">
    <property type="term" value="F:zinc ion binding"/>
    <property type="evidence" value="ECO:0007669"/>
    <property type="project" value="InterPro"/>
</dbReference>
<dbReference type="OrthoDB" id="9809185at2"/>
<dbReference type="Pfam" id="PF08240">
    <property type="entry name" value="ADH_N"/>
    <property type="match status" value="1"/>
</dbReference>
<comment type="similarity">
    <text evidence="4">Belongs to the zinc-containing alcohol dehydrogenase family.</text>
</comment>
<protein>
    <submittedName>
        <fullName evidence="6">L-galactonate oxidoreductase</fullName>
        <ecNumber evidence="6">1.1.1.-</ecNumber>
    </submittedName>
</protein>
<keyword evidence="3 6" id="KW-0560">Oxidoreductase</keyword>